<keyword evidence="4" id="KW-1134">Transmembrane beta strand</keyword>
<feature type="chain" id="PRO_5007126750" evidence="11">
    <location>
        <begin position="28"/>
        <end position="360"/>
    </location>
</feature>
<evidence type="ECO:0000313" key="14">
    <source>
        <dbReference type="Proteomes" id="UP000068603"/>
    </source>
</evidence>
<feature type="signal peptide" evidence="11">
    <location>
        <begin position="1"/>
        <end position="27"/>
    </location>
</feature>
<evidence type="ECO:0000256" key="7">
    <source>
        <dbReference type="ARBA" id="ARBA00023065"/>
    </source>
</evidence>
<evidence type="ECO:0000259" key="12">
    <source>
        <dbReference type="Pfam" id="PF13609"/>
    </source>
</evidence>
<evidence type="ECO:0000313" key="13">
    <source>
        <dbReference type="EMBL" id="KWA65326.1"/>
    </source>
</evidence>
<dbReference type="Proteomes" id="UP000068603">
    <property type="component" value="Unassembled WGS sequence"/>
</dbReference>
<reference evidence="13 14" key="1">
    <citation type="submission" date="2015-11" db="EMBL/GenBank/DDBJ databases">
        <title>Expanding the genomic diversity of Burkholderia species for the development of highly accurate diagnostics.</title>
        <authorList>
            <person name="Sahl J."/>
            <person name="Keim P."/>
            <person name="Wagner D."/>
        </authorList>
    </citation>
    <scope>NUCLEOTIDE SEQUENCE [LARGE SCALE GENOMIC DNA]</scope>
    <source>
        <strain evidence="13 14">MSMB1960WGS</strain>
    </source>
</reference>
<comment type="subcellular location">
    <subcellularLocation>
        <location evidence="1">Cell outer membrane</location>
        <topology evidence="1">Multi-pass membrane protein</topology>
    </subcellularLocation>
</comment>
<keyword evidence="9" id="KW-0472">Membrane</keyword>
<dbReference type="InterPro" id="IPR023614">
    <property type="entry name" value="Porin_dom_sf"/>
</dbReference>
<dbReference type="GO" id="GO:0034220">
    <property type="term" value="P:monoatomic ion transmembrane transport"/>
    <property type="evidence" value="ECO:0007669"/>
    <property type="project" value="InterPro"/>
</dbReference>
<sequence>MKSSTCPRAWGFFVAASLGAASGLAHAQSSVTLYGVVDAAVLYTNKSLNTHTGANGGHKFAMIDGAASASRFGLRGVEDLGGGMKATFVLESGIDVSNGGFANSNGNMFGRQAWLALSGNFGTVKAGLQYSPFVLAQIATDPRDIAYFGSGAVIYVDNVLVTGLFNQNAVSYTSPVIAGFQGSAMFGFGGKAGDFQSGRQYSASVKYQMGGLLVTAALYNGNAGGAAATPIPSTVPFTGRAIGAVYDFGNLTVKASYALYKVGGSFDNRVVGAGASYLITPAVNVDAGAWFTSDGNDTRNHSLLTAIGLRYFLSKATALYTQVGLVHNYGRMNTGLSINGALHEGRGTAVGAVLGMRHSF</sequence>
<evidence type="ECO:0000256" key="8">
    <source>
        <dbReference type="ARBA" id="ARBA00023114"/>
    </source>
</evidence>
<dbReference type="CDD" id="cd00342">
    <property type="entry name" value="gram_neg_porins"/>
    <property type="match status" value="1"/>
</dbReference>
<evidence type="ECO:0000256" key="4">
    <source>
        <dbReference type="ARBA" id="ARBA00022452"/>
    </source>
</evidence>
<dbReference type="GO" id="GO:0046930">
    <property type="term" value="C:pore complex"/>
    <property type="evidence" value="ECO:0007669"/>
    <property type="project" value="UniProtKB-KW"/>
</dbReference>
<evidence type="ECO:0000256" key="5">
    <source>
        <dbReference type="ARBA" id="ARBA00022692"/>
    </source>
</evidence>
<evidence type="ECO:0000256" key="9">
    <source>
        <dbReference type="ARBA" id="ARBA00023136"/>
    </source>
</evidence>
<dbReference type="EMBL" id="LPHB01000029">
    <property type="protein sequence ID" value="KWA65326.1"/>
    <property type="molecule type" value="Genomic_DNA"/>
</dbReference>
<dbReference type="PRINTS" id="PR00182">
    <property type="entry name" value="ECOLNEIPORIN"/>
</dbReference>
<proteinExistence type="predicted"/>
<accession>A0A106NQN7</accession>
<keyword evidence="10" id="KW-0998">Cell outer membrane</keyword>
<dbReference type="Pfam" id="PF13609">
    <property type="entry name" value="Porin_4"/>
    <property type="match status" value="1"/>
</dbReference>
<dbReference type="InterPro" id="IPR002299">
    <property type="entry name" value="Porin_Neis"/>
</dbReference>
<evidence type="ECO:0000256" key="2">
    <source>
        <dbReference type="ARBA" id="ARBA00011233"/>
    </source>
</evidence>
<comment type="caution">
    <text evidence="13">The sequence shown here is derived from an EMBL/GenBank/DDBJ whole genome shotgun (WGS) entry which is preliminary data.</text>
</comment>
<keyword evidence="8" id="KW-0626">Porin</keyword>
<dbReference type="PANTHER" id="PTHR34501:SF9">
    <property type="entry name" value="MAJOR OUTER MEMBRANE PROTEIN P.IA"/>
    <property type="match status" value="1"/>
</dbReference>
<evidence type="ECO:0000256" key="11">
    <source>
        <dbReference type="SAM" id="SignalP"/>
    </source>
</evidence>
<feature type="domain" description="Porin" evidence="12">
    <location>
        <begin position="15"/>
        <end position="328"/>
    </location>
</feature>
<dbReference type="GO" id="GO:0015288">
    <property type="term" value="F:porin activity"/>
    <property type="evidence" value="ECO:0007669"/>
    <property type="project" value="UniProtKB-KW"/>
</dbReference>
<protein>
    <submittedName>
        <fullName evidence="13">Porin</fullName>
    </submittedName>
</protein>
<evidence type="ECO:0000256" key="6">
    <source>
        <dbReference type="ARBA" id="ARBA00022729"/>
    </source>
</evidence>
<evidence type="ECO:0000256" key="1">
    <source>
        <dbReference type="ARBA" id="ARBA00004571"/>
    </source>
</evidence>
<keyword evidence="5" id="KW-0812">Transmembrane</keyword>
<keyword evidence="3" id="KW-0813">Transport</keyword>
<dbReference type="PRINTS" id="PR00184">
    <property type="entry name" value="NEISSPPORIN"/>
</dbReference>
<dbReference type="GO" id="GO:0009279">
    <property type="term" value="C:cell outer membrane"/>
    <property type="evidence" value="ECO:0007669"/>
    <property type="project" value="UniProtKB-SubCell"/>
</dbReference>
<dbReference type="RefSeq" id="WP_060149534.1">
    <property type="nucleotide sequence ID" value="NZ_LPGD01000057.1"/>
</dbReference>
<keyword evidence="7" id="KW-0406">Ion transport</keyword>
<dbReference type="PANTHER" id="PTHR34501">
    <property type="entry name" value="PROTEIN YDDL-RELATED"/>
    <property type="match status" value="1"/>
</dbReference>
<name>A0A106NQN7_9BURK</name>
<comment type="subunit">
    <text evidence="2">Homotrimer.</text>
</comment>
<dbReference type="InterPro" id="IPR033900">
    <property type="entry name" value="Gram_neg_porin_domain"/>
</dbReference>
<keyword evidence="6 11" id="KW-0732">Signal</keyword>
<dbReference type="InterPro" id="IPR001702">
    <property type="entry name" value="Porin_Gram-ve"/>
</dbReference>
<gene>
    <name evidence="13" type="ORF">WT44_08340</name>
</gene>
<evidence type="ECO:0000256" key="10">
    <source>
        <dbReference type="ARBA" id="ARBA00023237"/>
    </source>
</evidence>
<dbReference type="Gene3D" id="2.40.160.10">
    <property type="entry name" value="Porin"/>
    <property type="match status" value="1"/>
</dbReference>
<dbReference type="SUPFAM" id="SSF56935">
    <property type="entry name" value="Porins"/>
    <property type="match status" value="1"/>
</dbReference>
<dbReference type="InterPro" id="IPR050298">
    <property type="entry name" value="Gram-neg_bact_OMP"/>
</dbReference>
<evidence type="ECO:0000256" key="3">
    <source>
        <dbReference type="ARBA" id="ARBA00022448"/>
    </source>
</evidence>
<dbReference type="AlphaFoldDB" id="A0A106NQN7"/>
<organism evidence="13">
    <name type="scientific">Burkholderia stagnalis</name>
    <dbReference type="NCBI Taxonomy" id="1503054"/>
    <lineage>
        <taxon>Bacteria</taxon>
        <taxon>Pseudomonadati</taxon>
        <taxon>Pseudomonadota</taxon>
        <taxon>Betaproteobacteria</taxon>
        <taxon>Burkholderiales</taxon>
        <taxon>Burkholderiaceae</taxon>
        <taxon>Burkholderia</taxon>
        <taxon>Burkholderia cepacia complex</taxon>
    </lineage>
</organism>